<reference evidence="4 5" key="1">
    <citation type="submission" date="2018-11" db="EMBL/GenBank/DDBJ databases">
        <title>Neisseria weixii sp. nov. isolated from the rectal contents of plateau pika (Ochotona cruzoniae).</title>
        <authorList>
            <person name="Zhang G."/>
        </authorList>
    </citation>
    <scope>NUCLEOTIDE SEQUENCE [LARGE SCALE GENOMIC DNA]</scope>
    <source>
        <strain evidence="4 5">10009</strain>
    </source>
</reference>
<dbReference type="Pfam" id="PF03060">
    <property type="entry name" value="NMO"/>
    <property type="match status" value="1"/>
</dbReference>
<dbReference type="AlphaFoldDB" id="A0A3N4MSS3"/>
<evidence type="ECO:0000256" key="3">
    <source>
        <dbReference type="ARBA" id="ARBA00023002"/>
    </source>
</evidence>
<accession>A0A3N4MSS3</accession>
<dbReference type="EMBL" id="RPFL01000033">
    <property type="protein sequence ID" value="RPD84797.1"/>
    <property type="molecule type" value="Genomic_DNA"/>
</dbReference>
<dbReference type="OrthoDB" id="9778912at2"/>
<keyword evidence="3" id="KW-0560">Oxidoreductase</keyword>
<dbReference type="SUPFAM" id="SSF51412">
    <property type="entry name" value="Inosine monophosphate dehydrogenase (IMPDH)"/>
    <property type="match status" value="1"/>
</dbReference>
<keyword evidence="4" id="KW-0503">Monooxygenase</keyword>
<keyword evidence="2" id="KW-0288">FMN</keyword>
<keyword evidence="1" id="KW-0285">Flavoprotein</keyword>
<evidence type="ECO:0000313" key="5">
    <source>
        <dbReference type="Proteomes" id="UP000272412"/>
    </source>
</evidence>
<dbReference type="Gene3D" id="3.20.20.70">
    <property type="entry name" value="Aldolase class I"/>
    <property type="match status" value="1"/>
</dbReference>
<sequence>MSHSFDPLVIRGKSLIPIVQGGMGVGISASKLSSAVARENGIGTIASVDLRHLHEDLLEQSKINSTEEKYTKLNRIALDREIQKAKSGAEGNGMIAVNVMKAVKDHAAYVRQACESGADAIVMGAGLPLDLPEMTEGFHKDVALFPILSESRGINIVLKRWMKKGILPDAIVIEHPAHAAGHLGAATVTGVNDEKFEFKRVIEETLEVFKNLGLESEKIPLVLAGGMANFEKVTTALKTWGANAVQIGTAFAVTQEGDAHINFKKTLAGADTEQVVEFMSVAGLPARGVRTKFLDNYIKREAKLQSVAKADPRRCTQGLNCLTSCGLRDGLDKAGQFCIDIQLSAAFRGEVDKGLFFRGKDPLPFGNAMRTVQETIHYLLNGAIPVAAK</sequence>
<evidence type="ECO:0000313" key="4">
    <source>
        <dbReference type="EMBL" id="RPD84797.1"/>
    </source>
</evidence>
<dbReference type="InterPro" id="IPR004136">
    <property type="entry name" value="NMO"/>
</dbReference>
<evidence type="ECO:0000256" key="2">
    <source>
        <dbReference type="ARBA" id="ARBA00022643"/>
    </source>
</evidence>
<dbReference type="CDD" id="cd04730">
    <property type="entry name" value="NPD_like"/>
    <property type="match status" value="1"/>
</dbReference>
<dbReference type="PANTHER" id="PTHR32332:SF18">
    <property type="entry name" value="2-NITROPROPANE DIOXYGENASE"/>
    <property type="match status" value="1"/>
</dbReference>
<gene>
    <name evidence="4" type="ORF">EGK74_10525</name>
</gene>
<protein>
    <submittedName>
        <fullName evidence="4">Nitronate monooxygenase</fullName>
    </submittedName>
</protein>
<evidence type="ECO:0000256" key="1">
    <source>
        <dbReference type="ARBA" id="ARBA00022630"/>
    </source>
</evidence>
<keyword evidence="5" id="KW-1185">Reference proteome</keyword>
<name>A0A3N4MSS3_9NEIS</name>
<organism evidence="4 5">
    <name type="scientific">Neisseria weixii</name>
    <dbReference type="NCBI Taxonomy" id="1853276"/>
    <lineage>
        <taxon>Bacteria</taxon>
        <taxon>Pseudomonadati</taxon>
        <taxon>Pseudomonadota</taxon>
        <taxon>Betaproteobacteria</taxon>
        <taxon>Neisseriales</taxon>
        <taxon>Neisseriaceae</taxon>
        <taxon>Neisseria</taxon>
    </lineage>
</organism>
<dbReference type="InterPro" id="IPR013785">
    <property type="entry name" value="Aldolase_TIM"/>
</dbReference>
<dbReference type="PANTHER" id="PTHR32332">
    <property type="entry name" value="2-NITROPROPANE DIOXYGENASE"/>
    <property type="match status" value="1"/>
</dbReference>
<dbReference type="GO" id="GO:0018580">
    <property type="term" value="F:nitronate monooxygenase activity"/>
    <property type="evidence" value="ECO:0007669"/>
    <property type="project" value="InterPro"/>
</dbReference>
<comment type="caution">
    <text evidence="4">The sequence shown here is derived from an EMBL/GenBank/DDBJ whole genome shotgun (WGS) entry which is preliminary data.</text>
</comment>
<dbReference type="Proteomes" id="UP000272412">
    <property type="component" value="Unassembled WGS sequence"/>
</dbReference>
<dbReference type="RefSeq" id="WP_123804747.1">
    <property type="nucleotide sequence ID" value="NZ_RPFL01000033.1"/>
</dbReference>
<proteinExistence type="predicted"/>